<name>A0ABQ0P044_9PROT</name>
<evidence type="ECO:0000313" key="2">
    <source>
        <dbReference type="Proteomes" id="UP001062901"/>
    </source>
</evidence>
<dbReference type="RefSeq" id="WP_018979400.1">
    <property type="nucleotide sequence ID" value="NZ_BAQD01000043.1"/>
</dbReference>
<evidence type="ECO:0000313" key="1">
    <source>
        <dbReference type="EMBL" id="GBQ07898.1"/>
    </source>
</evidence>
<proteinExistence type="predicted"/>
<organism evidence="1 2">
    <name type="scientific">Saccharibacter floricola DSM 15669</name>
    <dbReference type="NCBI Taxonomy" id="1123227"/>
    <lineage>
        <taxon>Bacteria</taxon>
        <taxon>Pseudomonadati</taxon>
        <taxon>Pseudomonadota</taxon>
        <taxon>Alphaproteobacteria</taxon>
        <taxon>Acetobacterales</taxon>
        <taxon>Acetobacteraceae</taxon>
        <taxon>Saccharibacter</taxon>
    </lineage>
</organism>
<dbReference type="EMBL" id="BAQD01000043">
    <property type="protein sequence ID" value="GBQ07898.1"/>
    <property type="molecule type" value="Genomic_DNA"/>
</dbReference>
<comment type="caution">
    <text evidence="1">The sequence shown here is derived from an EMBL/GenBank/DDBJ whole genome shotgun (WGS) entry which is preliminary data.</text>
</comment>
<keyword evidence="2" id="KW-1185">Reference proteome</keyword>
<dbReference type="PROSITE" id="PS51257">
    <property type="entry name" value="PROKAR_LIPOPROTEIN"/>
    <property type="match status" value="1"/>
</dbReference>
<protein>
    <recommendedName>
        <fullName evidence="3">Lipoprotein</fullName>
    </recommendedName>
</protein>
<evidence type="ECO:0008006" key="3">
    <source>
        <dbReference type="Google" id="ProtNLM"/>
    </source>
</evidence>
<dbReference type="Proteomes" id="UP001062901">
    <property type="component" value="Unassembled WGS sequence"/>
</dbReference>
<gene>
    <name evidence="1" type="ORF">AA15669_1585</name>
</gene>
<accession>A0ABQ0P044</accession>
<sequence>MKVPKVQNKLFRECLVLGIVSFFLYGCAAQKIKKAERNKDREVEKCHVIYPAKIGDYCNLSRCLDEALDKYSAIDKRYRAQVYMMSSIGSHIDRSIDDGDITPEEGGRLFFAGMRETQDRIMAIQRGEAPSIFDLQNDINRSQQKNCYHD</sequence>
<reference evidence="1" key="1">
    <citation type="submission" date="2013-04" db="EMBL/GenBank/DDBJ databases">
        <title>The genome sequencing project of 58 acetic acid bacteria.</title>
        <authorList>
            <person name="Okamoto-Kainuma A."/>
            <person name="Ishikawa M."/>
            <person name="Umino S."/>
            <person name="Koizumi Y."/>
            <person name="Shiwa Y."/>
            <person name="Yoshikawa H."/>
            <person name="Matsutani M."/>
            <person name="Matsushita K."/>
        </authorList>
    </citation>
    <scope>NUCLEOTIDE SEQUENCE</scope>
    <source>
        <strain evidence="1">DSM 15669</strain>
    </source>
</reference>